<organism evidence="2 3">
    <name type="scientific">Melipona quadrifasciata</name>
    <dbReference type="NCBI Taxonomy" id="166423"/>
    <lineage>
        <taxon>Eukaryota</taxon>
        <taxon>Metazoa</taxon>
        <taxon>Ecdysozoa</taxon>
        <taxon>Arthropoda</taxon>
        <taxon>Hexapoda</taxon>
        <taxon>Insecta</taxon>
        <taxon>Pterygota</taxon>
        <taxon>Neoptera</taxon>
        <taxon>Endopterygota</taxon>
        <taxon>Hymenoptera</taxon>
        <taxon>Apocrita</taxon>
        <taxon>Aculeata</taxon>
        <taxon>Apoidea</taxon>
        <taxon>Anthophila</taxon>
        <taxon>Apidae</taxon>
        <taxon>Melipona</taxon>
    </lineage>
</organism>
<dbReference type="Proteomes" id="UP000053105">
    <property type="component" value="Unassembled WGS sequence"/>
</dbReference>
<name>A0A0M9A555_9HYME</name>
<feature type="region of interest" description="Disordered" evidence="1">
    <location>
        <begin position="106"/>
        <end position="133"/>
    </location>
</feature>
<accession>A0A0M9A555</accession>
<reference evidence="2 3" key="1">
    <citation type="submission" date="2015-07" db="EMBL/GenBank/DDBJ databases">
        <title>The genome of Melipona quadrifasciata.</title>
        <authorList>
            <person name="Pan H."/>
            <person name="Kapheim K."/>
        </authorList>
    </citation>
    <scope>NUCLEOTIDE SEQUENCE [LARGE SCALE GENOMIC DNA]</scope>
    <source>
        <strain evidence="2">0111107301</strain>
        <tissue evidence="2">Whole body</tissue>
    </source>
</reference>
<dbReference type="OrthoDB" id="6382204at2759"/>
<evidence type="ECO:0000313" key="2">
    <source>
        <dbReference type="EMBL" id="KOX76069.1"/>
    </source>
</evidence>
<dbReference type="AlphaFoldDB" id="A0A0M9A555"/>
<evidence type="ECO:0000313" key="3">
    <source>
        <dbReference type="Proteomes" id="UP000053105"/>
    </source>
</evidence>
<proteinExistence type="predicted"/>
<dbReference type="EMBL" id="KQ435754">
    <property type="protein sequence ID" value="KOX76069.1"/>
    <property type="molecule type" value="Genomic_DNA"/>
</dbReference>
<gene>
    <name evidence="2" type="ORF">WN51_12881</name>
</gene>
<evidence type="ECO:0000256" key="1">
    <source>
        <dbReference type="SAM" id="MobiDB-lite"/>
    </source>
</evidence>
<keyword evidence="3" id="KW-1185">Reference proteome</keyword>
<protein>
    <submittedName>
        <fullName evidence="2">Uncharacterized protein</fullName>
    </submittedName>
</protein>
<sequence>MGSRERKVGNKRRMCLVRGVSHTFERVVLTPRMCSGVVFTPRMCSGVVFTPRMCSGVVFTPRMCSGVVFTPRMCSGELSSRCNPCSGVGSTPQPGVWRSWLYATTPVESPGSGKPKLSRTSKDEVYTMESEIT</sequence>